<sequence>MCILKNSLVQSHLLVESIVKNGDTVVDATAGNGNDTVFLAGLVGEEGLVYSFDIQERAINATLKKLEGKQLNQRVKLINDGHQNMKAYINGPVKAVMFNLGYLPGGDHSVGTRGNTTIAAVKSAMELVSLHGIISVVLYYGGDSGFDEKNQFMDFIKTIDCRNFTVMQTEFVNQINCPPILVCIEKTR</sequence>
<reference evidence="1 2" key="1">
    <citation type="submission" date="2017-03" db="EMBL/GenBank/DDBJ databases">
        <title>Genome sequence of Clostridium hungatei DSM 14427.</title>
        <authorList>
            <person name="Poehlein A."/>
            <person name="Daniel R."/>
        </authorList>
    </citation>
    <scope>NUCLEOTIDE SEQUENCE [LARGE SCALE GENOMIC DNA]</scope>
    <source>
        <strain evidence="1 2">DSM 14427</strain>
    </source>
</reference>
<evidence type="ECO:0000313" key="1">
    <source>
        <dbReference type="EMBL" id="OPX43653.1"/>
    </source>
</evidence>
<dbReference type="Pfam" id="PF06962">
    <property type="entry name" value="rRNA_methylase"/>
    <property type="match status" value="1"/>
</dbReference>
<dbReference type="PANTHER" id="PTHR35276">
    <property type="entry name" value="S-ADENOSYL-L-METHIONINE-DEPENDENT METHYLTRANSFERASES SUPERFAMILY PROTEIN"/>
    <property type="match status" value="1"/>
</dbReference>
<name>A0A1V4SIQ4_RUMHU</name>
<dbReference type="Proteomes" id="UP000191554">
    <property type="component" value="Unassembled WGS sequence"/>
</dbReference>
<dbReference type="GO" id="GO:0008168">
    <property type="term" value="F:methyltransferase activity"/>
    <property type="evidence" value="ECO:0007669"/>
    <property type="project" value="UniProtKB-KW"/>
</dbReference>
<dbReference type="GO" id="GO:0032259">
    <property type="term" value="P:methylation"/>
    <property type="evidence" value="ECO:0007669"/>
    <property type="project" value="UniProtKB-KW"/>
</dbReference>
<comment type="caution">
    <text evidence="1">The sequence shown here is derived from an EMBL/GenBank/DDBJ whole genome shotgun (WGS) entry which is preliminary data.</text>
</comment>
<dbReference type="PANTHER" id="PTHR35276:SF1">
    <property type="entry name" value="TRNA (MNM(5)S(2)U34)-METHYLTRANSFERASE, CHLOROPLASTIC"/>
    <property type="match status" value="1"/>
</dbReference>
<dbReference type="EMBL" id="MZGX01000015">
    <property type="protein sequence ID" value="OPX43653.1"/>
    <property type="molecule type" value="Genomic_DNA"/>
</dbReference>
<evidence type="ECO:0000313" key="2">
    <source>
        <dbReference type="Proteomes" id="UP000191554"/>
    </source>
</evidence>
<keyword evidence="1" id="KW-0808">Transferase</keyword>
<accession>A0A1V4SIQ4</accession>
<protein>
    <submittedName>
        <fullName evidence="1">Cobalt-precorrin-6Y C(15)-methyltransferase</fullName>
    </submittedName>
</protein>
<dbReference type="STRING" id="48256.CLHUN_23720"/>
<dbReference type="Gene3D" id="3.40.50.150">
    <property type="entry name" value="Vaccinia Virus protein VP39"/>
    <property type="match status" value="1"/>
</dbReference>
<dbReference type="RefSeq" id="WP_080064805.1">
    <property type="nucleotide sequence ID" value="NZ_MZGX01000015.1"/>
</dbReference>
<dbReference type="InterPro" id="IPR029063">
    <property type="entry name" value="SAM-dependent_MTases_sf"/>
</dbReference>
<keyword evidence="2" id="KW-1185">Reference proteome</keyword>
<dbReference type="SUPFAM" id="SSF53335">
    <property type="entry name" value="S-adenosyl-L-methionine-dependent methyltransferases"/>
    <property type="match status" value="1"/>
</dbReference>
<organism evidence="1 2">
    <name type="scientific">Ruminiclostridium hungatei</name>
    <name type="common">Clostridium hungatei</name>
    <dbReference type="NCBI Taxonomy" id="48256"/>
    <lineage>
        <taxon>Bacteria</taxon>
        <taxon>Bacillati</taxon>
        <taxon>Bacillota</taxon>
        <taxon>Clostridia</taxon>
        <taxon>Eubacteriales</taxon>
        <taxon>Oscillospiraceae</taxon>
        <taxon>Ruminiclostridium</taxon>
    </lineage>
</organism>
<dbReference type="InterPro" id="IPR010719">
    <property type="entry name" value="MnmM_MeTrfase"/>
</dbReference>
<keyword evidence="1" id="KW-0489">Methyltransferase</keyword>
<gene>
    <name evidence="1" type="ORF">CLHUN_23720</name>
</gene>
<dbReference type="OrthoDB" id="9792989at2"/>
<proteinExistence type="predicted"/>
<dbReference type="AlphaFoldDB" id="A0A1V4SIQ4"/>